<organism evidence="1 2">
    <name type="scientific">Rhodocytophaga rosea</name>
    <dbReference type="NCBI Taxonomy" id="2704465"/>
    <lineage>
        <taxon>Bacteria</taxon>
        <taxon>Pseudomonadati</taxon>
        <taxon>Bacteroidota</taxon>
        <taxon>Cytophagia</taxon>
        <taxon>Cytophagales</taxon>
        <taxon>Rhodocytophagaceae</taxon>
        <taxon>Rhodocytophaga</taxon>
    </lineage>
</organism>
<dbReference type="EMBL" id="CP048222">
    <property type="protein sequence ID" value="QHT68981.1"/>
    <property type="molecule type" value="Genomic_DNA"/>
</dbReference>
<keyword evidence="2" id="KW-1185">Reference proteome</keyword>
<dbReference type="Proteomes" id="UP000480178">
    <property type="component" value="Chromosome"/>
</dbReference>
<evidence type="ECO:0000313" key="2">
    <source>
        <dbReference type="Proteomes" id="UP000480178"/>
    </source>
</evidence>
<name>A0A6C0GLM1_9BACT</name>
<protein>
    <submittedName>
        <fullName evidence="1">Uncharacterized protein</fullName>
    </submittedName>
</protein>
<dbReference type="AlphaFoldDB" id="A0A6C0GLM1"/>
<proteinExistence type="predicted"/>
<reference evidence="1 2" key="1">
    <citation type="submission" date="2020-01" db="EMBL/GenBank/DDBJ databases">
        <authorList>
            <person name="Kim M.K."/>
        </authorList>
    </citation>
    <scope>NUCLEOTIDE SEQUENCE [LARGE SCALE GENOMIC DNA]</scope>
    <source>
        <strain evidence="1 2">172606-1</strain>
    </source>
</reference>
<dbReference type="KEGG" id="rhoz:GXP67_21165"/>
<dbReference type="RefSeq" id="WP_162444976.1">
    <property type="nucleotide sequence ID" value="NZ_CP048222.1"/>
</dbReference>
<evidence type="ECO:0000313" key="1">
    <source>
        <dbReference type="EMBL" id="QHT68981.1"/>
    </source>
</evidence>
<accession>A0A6C0GLM1</accession>
<gene>
    <name evidence="1" type="ORF">GXP67_21165</name>
</gene>
<sequence length="210" mass="24399">METLTEERILIQKPQEIAFQSAANKEGLQLLSRVSAAFDEFNIGHLSEDDVVTIVREHNFFELAMLRHIKENGAPMIGNLPMTDEAILRLVTLPDRTVFNELVSQLKARVDSNQYLYRAITYYLGLDEEGKPYLNEERWEQFVESSSVYATTEAEKELYGRVKEFSQAFDVFEAYMHSIGYWHEINEKTDSLADLRSPTRQYLKLKGYLK</sequence>